<dbReference type="STRING" id="1109443.G4T6L6"/>
<dbReference type="Pfam" id="PF17171">
    <property type="entry name" value="GST_C_6"/>
    <property type="match status" value="1"/>
</dbReference>
<name>G4T6L6_SERID</name>
<dbReference type="OrthoDB" id="198787at2759"/>
<reference evidence="2 3" key="1">
    <citation type="journal article" date="2011" name="PLoS Pathog.">
        <title>Endophytic Life Strategies Decoded by Genome and Transcriptome Analyses of the Mutualistic Root Symbiont Piriformospora indica.</title>
        <authorList>
            <person name="Zuccaro A."/>
            <person name="Lahrmann U."/>
            <person name="Guldener U."/>
            <person name="Langen G."/>
            <person name="Pfiffi S."/>
            <person name="Biedenkopf D."/>
            <person name="Wong P."/>
            <person name="Samans B."/>
            <person name="Grimm C."/>
            <person name="Basiewicz M."/>
            <person name="Murat C."/>
            <person name="Martin F."/>
            <person name="Kogel K.H."/>
        </authorList>
    </citation>
    <scope>NUCLEOTIDE SEQUENCE [LARGE SCALE GENOMIC DNA]</scope>
    <source>
        <strain evidence="2 3">DSM 11827</strain>
    </source>
</reference>
<gene>
    <name evidence="2" type="ORF">PIIN_00722</name>
</gene>
<dbReference type="AlphaFoldDB" id="G4T6L6"/>
<accession>G4T6L6</accession>
<sequence>MSVPMPKPLQRFYSLFPLRIYDEPFSLPTTTSTSPFASGTGPAHPTLFIHPPSDPTKSLLSTDVECVKWQAYLALRGVSKSINIRWDLSPEGAIDQRLPNLYLPVKQMQNVKAEMKGELLESSRIPSWVDGELGQNRAPRGEDEDDHILEGYVDEDARDESRAWVMLLETDIDAALRATSTNRDSFLKRLITFPSPMVPERPLLTKPYTGLSSMITPFGSAVIITPILERYAEALKALSLRLGGSRWFLGSRGPTALDSVAFAYLHSALESLYPEIREEARKWVNLVAWEQRVRESISASLHH</sequence>
<evidence type="ECO:0000313" key="2">
    <source>
        <dbReference type="EMBL" id="CCA66882.1"/>
    </source>
</evidence>
<evidence type="ECO:0000313" key="3">
    <source>
        <dbReference type="Proteomes" id="UP000007148"/>
    </source>
</evidence>
<dbReference type="Proteomes" id="UP000007148">
    <property type="component" value="Unassembled WGS sequence"/>
</dbReference>
<protein>
    <recommendedName>
        <fullName evidence="1">Metaxin glutathione S-transferase domain-containing protein</fullName>
    </recommendedName>
</protein>
<dbReference type="OMA" id="RNAWLYT"/>
<dbReference type="HOGENOM" id="CLU_077463_0_0_1"/>
<organism evidence="2 3">
    <name type="scientific">Serendipita indica (strain DSM 11827)</name>
    <name type="common">Root endophyte fungus</name>
    <name type="synonym">Piriformospora indica</name>
    <dbReference type="NCBI Taxonomy" id="1109443"/>
    <lineage>
        <taxon>Eukaryota</taxon>
        <taxon>Fungi</taxon>
        <taxon>Dikarya</taxon>
        <taxon>Basidiomycota</taxon>
        <taxon>Agaricomycotina</taxon>
        <taxon>Agaricomycetes</taxon>
        <taxon>Sebacinales</taxon>
        <taxon>Serendipitaceae</taxon>
        <taxon>Serendipita</taxon>
    </lineage>
</organism>
<feature type="domain" description="Metaxin glutathione S-transferase" evidence="1">
    <location>
        <begin position="232"/>
        <end position="293"/>
    </location>
</feature>
<evidence type="ECO:0000259" key="1">
    <source>
        <dbReference type="Pfam" id="PF17171"/>
    </source>
</evidence>
<keyword evidence="3" id="KW-1185">Reference proteome</keyword>
<dbReference type="SUPFAM" id="SSF47616">
    <property type="entry name" value="GST C-terminal domain-like"/>
    <property type="match status" value="1"/>
</dbReference>
<comment type="caution">
    <text evidence="2">The sequence shown here is derived from an EMBL/GenBank/DDBJ whole genome shotgun (WGS) entry which is preliminary data.</text>
</comment>
<dbReference type="InterPro" id="IPR033468">
    <property type="entry name" value="Metaxin_GST"/>
</dbReference>
<dbReference type="InterPro" id="IPR036282">
    <property type="entry name" value="Glutathione-S-Trfase_C_sf"/>
</dbReference>
<dbReference type="InParanoid" id="G4T6L6"/>
<dbReference type="eggNOG" id="ENOG502SJBW">
    <property type="taxonomic scope" value="Eukaryota"/>
</dbReference>
<dbReference type="EMBL" id="CAFZ01000007">
    <property type="protein sequence ID" value="CCA66882.1"/>
    <property type="molecule type" value="Genomic_DNA"/>
</dbReference>
<proteinExistence type="predicted"/>